<feature type="region of interest" description="Disordered" evidence="1">
    <location>
        <begin position="1"/>
        <end position="26"/>
    </location>
</feature>
<organism evidence="2 3">
    <name type="scientific">Corchorus capsularis</name>
    <name type="common">Jute</name>
    <dbReference type="NCBI Taxonomy" id="210143"/>
    <lineage>
        <taxon>Eukaryota</taxon>
        <taxon>Viridiplantae</taxon>
        <taxon>Streptophyta</taxon>
        <taxon>Embryophyta</taxon>
        <taxon>Tracheophyta</taxon>
        <taxon>Spermatophyta</taxon>
        <taxon>Magnoliopsida</taxon>
        <taxon>eudicotyledons</taxon>
        <taxon>Gunneridae</taxon>
        <taxon>Pentapetalae</taxon>
        <taxon>rosids</taxon>
        <taxon>malvids</taxon>
        <taxon>Malvales</taxon>
        <taxon>Malvaceae</taxon>
        <taxon>Grewioideae</taxon>
        <taxon>Apeibeae</taxon>
        <taxon>Corchorus</taxon>
    </lineage>
</organism>
<evidence type="ECO:0000256" key="1">
    <source>
        <dbReference type="SAM" id="MobiDB-lite"/>
    </source>
</evidence>
<dbReference type="Gramene" id="OMO88863">
    <property type="protein sequence ID" value="OMO88863"/>
    <property type="gene ID" value="CCACVL1_08154"/>
</dbReference>
<keyword evidence="3" id="KW-1185">Reference proteome</keyword>
<reference evidence="2 3" key="1">
    <citation type="submission" date="2013-09" db="EMBL/GenBank/DDBJ databases">
        <title>Corchorus capsularis genome sequencing.</title>
        <authorList>
            <person name="Alam M."/>
            <person name="Haque M.S."/>
            <person name="Islam M.S."/>
            <person name="Emdad E.M."/>
            <person name="Islam M.M."/>
            <person name="Ahmed B."/>
            <person name="Halim A."/>
            <person name="Hossen Q.M.M."/>
            <person name="Hossain M.Z."/>
            <person name="Ahmed R."/>
            <person name="Khan M.M."/>
            <person name="Islam R."/>
            <person name="Rashid M.M."/>
            <person name="Khan S.A."/>
            <person name="Rahman M.S."/>
            <person name="Alam M."/>
        </authorList>
    </citation>
    <scope>NUCLEOTIDE SEQUENCE [LARGE SCALE GENOMIC DNA]</scope>
    <source>
        <strain evidence="3">cv. CVL-1</strain>
        <tissue evidence="2">Whole seedling</tissue>
    </source>
</reference>
<accession>A0A1R3J208</accession>
<dbReference type="AlphaFoldDB" id="A0A1R3J208"/>
<evidence type="ECO:0000313" key="2">
    <source>
        <dbReference type="EMBL" id="OMO88863.1"/>
    </source>
</evidence>
<comment type="caution">
    <text evidence="2">The sequence shown here is derived from an EMBL/GenBank/DDBJ whole genome shotgun (WGS) entry which is preliminary data.</text>
</comment>
<evidence type="ECO:0000313" key="3">
    <source>
        <dbReference type="Proteomes" id="UP000188268"/>
    </source>
</evidence>
<dbReference type="EMBL" id="AWWV01008885">
    <property type="protein sequence ID" value="OMO88863.1"/>
    <property type="molecule type" value="Genomic_DNA"/>
</dbReference>
<gene>
    <name evidence="2" type="ORF">CCACVL1_08154</name>
</gene>
<proteinExistence type="predicted"/>
<sequence>MGKCRPGNKAGPREVGGATAKAGSCF</sequence>
<protein>
    <submittedName>
        <fullName evidence="2">Uncharacterized protein</fullName>
    </submittedName>
</protein>
<dbReference type="Proteomes" id="UP000188268">
    <property type="component" value="Unassembled WGS sequence"/>
</dbReference>
<name>A0A1R3J208_COCAP</name>